<accession>A0AAE0ZE57</accession>
<dbReference type="EMBL" id="JAWDGP010004170">
    <property type="protein sequence ID" value="KAK3767126.1"/>
    <property type="molecule type" value="Genomic_DNA"/>
</dbReference>
<reference evidence="1" key="1">
    <citation type="journal article" date="2023" name="G3 (Bethesda)">
        <title>A reference genome for the long-term kleptoplast-retaining sea slug Elysia crispata morphotype clarki.</title>
        <authorList>
            <person name="Eastman K.E."/>
            <person name="Pendleton A.L."/>
            <person name="Shaikh M.A."/>
            <person name="Suttiyut T."/>
            <person name="Ogas R."/>
            <person name="Tomko P."/>
            <person name="Gavelis G."/>
            <person name="Widhalm J.R."/>
            <person name="Wisecaver J.H."/>
        </authorList>
    </citation>
    <scope>NUCLEOTIDE SEQUENCE</scope>
    <source>
        <strain evidence="1">ECLA1</strain>
    </source>
</reference>
<proteinExistence type="predicted"/>
<dbReference type="Proteomes" id="UP001283361">
    <property type="component" value="Unassembled WGS sequence"/>
</dbReference>
<evidence type="ECO:0000313" key="2">
    <source>
        <dbReference type="Proteomes" id="UP001283361"/>
    </source>
</evidence>
<sequence length="74" mass="8210">MLPTDPNQANMRGPRSRWMFSKYQECLQRVDAYHTRAPVTGLSKLENKQLTACNGQVVADPTGAVDGGRLFVTD</sequence>
<evidence type="ECO:0000313" key="1">
    <source>
        <dbReference type="EMBL" id="KAK3767126.1"/>
    </source>
</evidence>
<comment type="caution">
    <text evidence="1">The sequence shown here is derived from an EMBL/GenBank/DDBJ whole genome shotgun (WGS) entry which is preliminary data.</text>
</comment>
<organism evidence="1 2">
    <name type="scientific">Elysia crispata</name>
    <name type="common">lettuce slug</name>
    <dbReference type="NCBI Taxonomy" id="231223"/>
    <lineage>
        <taxon>Eukaryota</taxon>
        <taxon>Metazoa</taxon>
        <taxon>Spiralia</taxon>
        <taxon>Lophotrochozoa</taxon>
        <taxon>Mollusca</taxon>
        <taxon>Gastropoda</taxon>
        <taxon>Heterobranchia</taxon>
        <taxon>Euthyneura</taxon>
        <taxon>Panpulmonata</taxon>
        <taxon>Sacoglossa</taxon>
        <taxon>Placobranchoidea</taxon>
        <taxon>Plakobranchidae</taxon>
        <taxon>Elysia</taxon>
    </lineage>
</organism>
<protein>
    <submittedName>
        <fullName evidence="1">Uncharacterized protein</fullName>
    </submittedName>
</protein>
<keyword evidence="2" id="KW-1185">Reference proteome</keyword>
<dbReference type="AlphaFoldDB" id="A0AAE0ZE57"/>
<name>A0AAE0ZE57_9GAST</name>
<gene>
    <name evidence="1" type="ORF">RRG08_017998</name>
</gene>